<organism evidence="2 3">
    <name type="scientific">Candidatus Termititenax persephonae</name>
    <dbReference type="NCBI Taxonomy" id="2218525"/>
    <lineage>
        <taxon>Bacteria</taxon>
        <taxon>Bacillati</taxon>
        <taxon>Candidatus Margulisiibacteriota</taxon>
        <taxon>Candidatus Termititenacia</taxon>
        <taxon>Candidatus Termititenacales</taxon>
        <taxon>Candidatus Termititenacaceae</taxon>
        <taxon>Candidatus Termititenax</taxon>
    </lineage>
</organism>
<name>A0A388THG4_9BACT</name>
<accession>A0A388THG4</accession>
<dbReference type="Proteomes" id="UP000275925">
    <property type="component" value="Unassembled WGS sequence"/>
</dbReference>
<reference evidence="2 3" key="1">
    <citation type="journal article" date="2019" name="ISME J.">
        <title>Genome analyses of uncultured TG2/ZB3 bacteria in 'Margulisbacteria' specifically attached to ectosymbiotic spirochetes of protists in the termite gut.</title>
        <authorList>
            <person name="Utami Y.D."/>
            <person name="Kuwahara H."/>
            <person name="Igai K."/>
            <person name="Murakami T."/>
            <person name="Sugaya K."/>
            <person name="Morikawa T."/>
            <person name="Nagura Y."/>
            <person name="Yuki M."/>
            <person name="Deevong P."/>
            <person name="Inoue T."/>
            <person name="Kihara K."/>
            <person name="Lo N."/>
            <person name="Yamada A."/>
            <person name="Ohkuma M."/>
            <person name="Hongoh Y."/>
        </authorList>
    </citation>
    <scope>NUCLEOTIDE SEQUENCE [LARGE SCALE GENOMIC DNA]</scope>
    <source>
        <strain evidence="2">NkOx7-02</strain>
    </source>
</reference>
<protein>
    <recommendedName>
        <fullName evidence="1">Peptidase M15C domain-containing protein</fullName>
    </recommendedName>
</protein>
<dbReference type="GO" id="GO:0008233">
    <property type="term" value="F:peptidase activity"/>
    <property type="evidence" value="ECO:0007669"/>
    <property type="project" value="InterPro"/>
</dbReference>
<dbReference type="Pfam" id="PF13539">
    <property type="entry name" value="Peptidase_M15_4"/>
    <property type="match status" value="1"/>
</dbReference>
<evidence type="ECO:0000313" key="2">
    <source>
        <dbReference type="EMBL" id="GBR76144.1"/>
    </source>
</evidence>
<evidence type="ECO:0000259" key="1">
    <source>
        <dbReference type="Pfam" id="PF13539"/>
    </source>
</evidence>
<proteinExistence type="predicted"/>
<gene>
    <name evidence="2" type="ORF">NO2_0741</name>
</gene>
<dbReference type="AlphaFoldDB" id="A0A388THG4"/>
<dbReference type="SUPFAM" id="SSF55166">
    <property type="entry name" value="Hedgehog/DD-peptidase"/>
    <property type="match status" value="1"/>
</dbReference>
<sequence length="455" mass="52630">MWDAGRFDTNNYPKDLGYIIPEPKQPENPQNQNILLVGREESCAKYPELSEIYGDLPYPLEQQIDFIVSANARMSGWLENVYDNARLIENHLDVLERYLQELKSALPASPYQEVLQSIYEQESELLAGYQGIFAQIRGAGDNQGERIVTVDASPHPRVPVIMQTFPEAYPEVVQAIDKVRLNIPASENPRDIIQAFSRGYPGIITEPEYIDGDWSFMVHGQRFFYAEGRMLPAELRDEWQKYEPWNFYSYYQELPQWRGPTEAEIEAMKEASRHPSMGSAFLYDAIYSCATYEETEAAQMVIEGVNTEQGPARVHKYIQGRIKKIKNQIMELANQDREVKDWLNSLRNVVGAYARRHIAGTGARSLHSYGLAIDLVVPRAEQYWFKAGPQWYDVPYSKRGNPPEAIIKIFESHGFVWGGKWDIFDTMHFEYRPEILILNGIIPDPEKSKWWNWQD</sequence>
<dbReference type="Gene3D" id="3.30.1380.10">
    <property type="match status" value="1"/>
</dbReference>
<feature type="domain" description="Peptidase M15C" evidence="1">
    <location>
        <begin position="360"/>
        <end position="431"/>
    </location>
</feature>
<dbReference type="InterPro" id="IPR009045">
    <property type="entry name" value="Zn_M74/Hedgehog-like"/>
</dbReference>
<evidence type="ECO:0000313" key="3">
    <source>
        <dbReference type="Proteomes" id="UP000275925"/>
    </source>
</evidence>
<dbReference type="InterPro" id="IPR039561">
    <property type="entry name" value="Peptidase_M15C"/>
</dbReference>
<keyword evidence="3" id="KW-1185">Reference proteome</keyword>
<comment type="caution">
    <text evidence="2">The sequence shown here is derived from an EMBL/GenBank/DDBJ whole genome shotgun (WGS) entry which is preliminary data.</text>
</comment>
<dbReference type="EMBL" id="BGZO01000016">
    <property type="protein sequence ID" value="GBR76144.1"/>
    <property type="molecule type" value="Genomic_DNA"/>
</dbReference>